<organism evidence="2 3">
    <name type="scientific">Nocardiopsis kunsanensis</name>
    <dbReference type="NCBI Taxonomy" id="141693"/>
    <lineage>
        <taxon>Bacteria</taxon>
        <taxon>Bacillati</taxon>
        <taxon>Actinomycetota</taxon>
        <taxon>Actinomycetes</taxon>
        <taxon>Streptosporangiales</taxon>
        <taxon>Nocardiopsidaceae</taxon>
        <taxon>Nocardiopsis</taxon>
    </lineage>
</organism>
<feature type="region of interest" description="Disordered" evidence="1">
    <location>
        <begin position="231"/>
        <end position="277"/>
    </location>
</feature>
<reference evidence="2 3" key="1">
    <citation type="journal article" date="2014" name="Int. J. Syst. Evol. Microbiol.">
        <title>Complete genome sequence of Corynebacterium casei LMG S-19264T (=DSM 44701T), isolated from a smear-ripened cheese.</title>
        <authorList>
            <consortium name="US DOE Joint Genome Institute (JGI-PGF)"/>
            <person name="Walter F."/>
            <person name="Albersmeier A."/>
            <person name="Kalinowski J."/>
            <person name="Ruckert C."/>
        </authorList>
    </citation>
    <scope>NUCLEOTIDE SEQUENCE [LARGE SCALE GENOMIC DNA]</scope>
    <source>
        <strain evidence="2 3">KCTC 19473</strain>
    </source>
</reference>
<keyword evidence="3" id="KW-1185">Reference proteome</keyword>
<feature type="compositionally biased region" description="Basic and acidic residues" evidence="1">
    <location>
        <begin position="239"/>
        <end position="258"/>
    </location>
</feature>
<dbReference type="AlphaFoldDB" id="A0A918XB23"/>
<dbReference type="RefSeq" id="WP_026115985.1">
    <property type="nucleotide sequence ID" value="NZ_BMXL01000005.1"/>
</dbReference>
<evidence type="ECO:0000256" key="1">
    <source>
        <dbReference type="SAM" id="MobiDB-lite"/>
    </source>
</evidence>
<evidence type="ECO:0000313" key="3">
    <source>
        <dbReference type="Proteomes" id="UP000654947"/>
    </source>
</evidence>
<feature type="compositionally biased region" description="Pro residues" evidence="1">
    <location>
        <begin position="423"/>
        <end position="439"/>
    </location>
</feature>
<evidence type="ECO:0000313" key="2">
    <source>
        <dbReference type="EMBL" id="GHD20897.1"/>
    </source>
</evidence>
<evidence type="ECO:0008006" key="4">
    <source>
        <dbReference type="Google" id="ProtNLM"/>
    </source>
</evidence>
<comment type="caution">
    <text evidence="2">The sequence shown here is derived from an EMBL/GenBank/DDBJ whole genome shotgun (WGS) entry which is preliminary data.</text>
</comment>
<proteinExistence type="predicted"/>
<protein>
    <recommendedName>
        <fullName evidence="4">DNA-directed RNA polymerase specialized sigma subunit, sigma24 family</fullName>
    </recommendedName>
</protein>
<dbReference type="EMBL" id="BMXL01000005">
    <property type="protein sequence ID" value="GHD20897.1"/>
    <property type="molecule type" value="Genomic_DNA"/>
</dbReference>
<feature type="compositionally biased region" description="Low complexity" evidence="1">
    <location>
        <begin position="457"/>
        <end position="468"/>
    </location>
</feature>
<feature type="region of interest" description="Disordered" evidence="1">
    <location>
        <begin position="154"/>
        <end position="175"/>
    </location>
</feature>
<gene>
    <name evidence="2" type="ORF">GCM10007147_13670</name>
</gene>
<feature type="region of interest" description="Disordered" evidence="1">
    <location>
        <begin position="340"/>
        <end position="468"/>
    </location>
</feature>
<name>A0A918XB23_9ACTN</name>
<dbReference type="Proteomes" id="UP000654947">
    <property type="component" value="Unassembled WGS sequence"/>
</dbReference>
<dbReference type="Gene3D" id="1.20.140.160">
    <property type="match status" value="1"/>
</dbReference>
<sequence>MTRGTESGEPTNVDAHALHDAFAAPLYRYAWSLLGGDGERAAEAVHDALVAGTALDGERATRTERTPWLYALTRAACQQRGLAATCPYAGLATVPAEEPAARMFAHLPSGHRELVELDLRHGLSPAEVARILGLSPGMCVELTRSATRRAADNLHGLRSGPEPSTEDQCDEQAPATLRRHRARRVAAALDLLRPPGPPPGLRGEILATATVPELAVVRDRIVAAMRPLDEDGYPAHRVRTPDAGREEADAAPEPRESGRGATAAAPLPRPLPQDRLTTADHPVRTEHTASLAAPGESPAPVEPERPRRVLPVVSGLVTVAVAVTLWLYASTLGGPVTVVGPEEAAAPTGPHPSGSSTHASDNAPGPTLREEPGGRPSPGTEEIPPSAPPGNGTGPRSPAPPQDRDGSDGGGESPGRPPATGAPEPPQGEDPSTPAPEDPGTPGEEDPEEDQDRNGVLDGLLDLFLGSE</sequence>
<accession>A0A918XB23</accession>